<reference evidence="4" key="1">
    <citation type="submission" date="2025-08" db="UniProtKB">
        <authorList>
            <consortium name="Ensembl"/>
        </authorList>
    </citation>
    <scope>IDENTIFICATION</scope>
</reference>
<organism evidence="4 5">
    <name type="scientific">Neogobius melanostomus</name>
    <name type="common">round goby</name>
    <dbReference type="NCBI Taxonomy" id="47308"/>
    <lineage>
        <taxon>Eukaryota</taxon>
        <taxon>Metazoa</taxon>
        <taxon>Chordata</taxon>
        <taxon>Craniata</taxon>
        <taxon>Vertebrata</taxon>
        <taxon>Euteleostomi</taxon>
        <taxon>Actinopterygii</taxon>
        <taxon>Neopterygii</taxon>
        <taxon>Teleostei</taxon>
        <taxon>Neoteleostei</taxon>
        <taxon>Acanthomorphata</taxon>
        <taxon>Gobiaria</taxon>
        <taxon>Gobiiformes</taxon>
        <taxon>Gobioidei</taxon>
        <taxon>Gobiidae</taxon>
        <taxon>Benthophilinae</taxon>
        <taxon>Neogobiini</taxon>
        <taxon>Neogobius</taxon>
    </lineage>
</organism>
<dbReference type="Proteomes" id="UP000694523">
    <property type="component" value="Unplaced"/>
</dbReference>
<dbReference type="InterPro" id="IPR007110">
    <property type="entry name" value="Ig-like_dom"/>
</dbReference>
<evidence type="ECO:0000256" key="1">
    <source>
        <dbReference type="ARBA" id="ARBA00023319"/>
    </source>
</evidence>
<evidence type="ECO:0000259" key="3">
    <source>
        <dbReference type="PROSITE" id="PS50835"/>
    </source>
</evidence>
<dbReference type="PANTHER" id="PTHR23411">
    <property type="entry name" value="TAPASIN"/>
    <property type="match status" value="1"/>
</dbReference>
<dbReference type="PROSITE" id="PS50835">
    <property type="entry name" value="IG_LIKE"/>
    <property type="match status" value="1"/>
</dbReference>
<dbReference type="SMART" id="SM00407">
    <property type="entry name" value="IGc1"/>
    <property type="match status" value="1"/>
</dbReference>
<dbReference type="Gene3D" id="2.60.40.10">
    <property type="entry name" value="Immunoglobulins"/>
    <property type="match status" value="1"/>
</dbReference>
<dbReference type="InterPro" id="IPR050380">
    <property type="entry name" value="Immune_Resp_Modulators"/>
</dbReference>
<evidence type="ECO:0000256" key="2">
    <source>
        <dbReference type="SAM" id="Phobius"/>
    </source>
</evidence>
<dbReference type="Pfam" id="PF07654">
    <property type="entry name" value="C1-set"/>
    <property type="match status" value="1"/>
</dbReference>
<dbReference type="AlphaFoldDB" id="A0A8C6S540"/>
<evidence type="ECO:0000313" key="4">
    <source>
        <dbReference type="Ensembl" id="ENSNMLP00000000430.1"/>
    </source>
</evidence>
<protein>
    <recommendedName>
        <fullName evidence="3">Ig-like domain-containing protein</fullName>
    </recommendedName>
</protein>
<keyword evidence="5" id="KW-1185">Reference proteome</keyword>
<feature type="domain" description="Ig-like" evidence="3">
    <location>
        <begin position="1"/>
        <end position="97"/>
    </location>
</feature>
<reference evidence="4" key="2">
    <citation type="submission" date="2025-09" db="UniProtKB">
        <authorList>
            <consortium name="Ensembl"/>
        </authorList>
    </citation>
    <scope>IDENTIFICATION</scope>
</reference>
<name>A0A8C6S540_9GOBI</name>
<keyword evidence="2" id="KW-1133">Transmembrane helix</keyword>
<dbReference type="Ensembl" id="ENSNMLT00000000512.1">
    <property type="protein sequence ID" value="ENSNMLP00000000430.1"/>
    <property type="gene ID" value="ENSNMLG00000000361.1"/>
</dbReference>
<dbReference type="SUPFAM" id="SSF48726">
    <property type="entry name" value="Immunoglobulin"/>
    <property type="match status" value="1"/>
</dbReference>
<dbReference type="InterPro" id="IPR036179">
    <property type="entry name" value="Ig-like_dom_sf"/>
</dbReference>
<keyword evidence="2" id="KW-0472">Membrane</keyword>
<proteinExistence type="predicted"/>
<sequence length="153" mass="17647">DIKQDRYYKHSYIKTLVCVASGFYPDHVEVSWKVNEEPRKKRVSTDLIAQRSGTTYTISSRLVVDEDEWTDPNNCFNCIVNFYNGKTMQIILEKSVALKVSKAQDKYLKITQNAKLSYVVFIVKGAVYGLFVAFLVWKIQVGIKLHCTRLNNV</sequence>
<accession>A0A8C6S540</accession>
<dbReference type="InterPro" id="IPR013783">
    <property type="entry name" value="Ig-like_fold"/>
</dbReference>
<keyword evidence="2" id="KW-0812">Transmembrane</keyword>
<feature type="transmembrane region" description="Helical" evidence="2">
    <location>
        <begin position="116"/>
        <end position="137"/>
    </location>
</feature>
<keyword evidence="1" id="KW-0393">Immunoglobulin domain</keyword>
<dbReference type="InterPro" id="IPR003597">
    <property type="entry name" value="Ig_C1-set"/>
</dbReference>
<evidence type="ECO:0000313" key="5">
    <source>
        <dbReference type="Proteomes" id="UP000694523"/>
    </source>
</evidence>